<reference evidence="2 3" key="1">
    <citation type="journal article" date="2019" name="Commun. Biol.">
        <title>The bagworm genome reveals a unique fibroin gene that provides high tensile strength.</title>
        <authorList>
            <person name="Kono N."/>
            <person name="Nakamura H."/>
            <person name="Ohtoshi R."/>
            <person name="Tomita M."/>
            <person name="Numata K."/>
            <person name="Arakawa K."/>
        </authorList>
    </citation>
    <scope>NUCLEOTIDE SEQUENCE [LARGE SCALE GENOMIC DNA]</scope>
</reference>
<proteinExistence type="predicted"/>
<dbReference type="EMBL" id="BGZK01000450">
    <property type="protein sequence ID" value="GBP44314.1"/>
    <property type="molecule type" value="Genomic_DNA"/>
</dbReference>
<evidence type="ECO:0000313" key="2">
    <source>
        <dbReference type="EMBL" id="GBP44314.1"/>
    </source>
</evidence>
<name>A0A4C1W2A2_EUMVA</name>
<dbReference type="Proteomes" id="UP000299102">
    <property type="component" value="Unassembled WGS sequence"/>
</dbReference>
<comment type="caution">
    <text evidence="2">The sequence shown here is derived from an EMBL/GenBank/DDBJ whole genome shotgun (WGS) entry which is preliminary data.</text>
</comment>
<gene>
    <name evidence="2" type="ORF">EVAR_27271_1</name>
</gene>
<accession>A0A4C1W2A2</accession>
<feature type="region of interest" description="Disordered" evidence="1">
    <location>
        <begin position="52"/>
        <end position="80"/>
    </location>
</feature>
<dbReference type="AlphaFoldDB" id="A0A4C1W2A2"/>
<sequence length="80" mass="8873">MSTSERLKGSCRLQHKKWTGSTSEIYCAITEHGREVAPVVFSFRPVNENSGGTFTLSPFHQPDPSPLDNPFLLKKPATDP</sequence>
<evidence type="ECO:0000313" key="3">
    <source>
        <dbReference type="Proteomes" id="UP000299102"/>
    </source>
</evidence>
<organism evidence="2 3">
    <name type="scientific">Eumeta variegata</name>
    <name type="common">Bagworm moth</name>
    <name type="synonym">Eumeta japonica</name>
    <dbReference type="NCBI Taxonomy" id="151549"/>
    <lineage>
        <taxon>Eukaryota</taxon>
        <taxon>Metazoa</taxon>
        <taxon>Ecdysozoa</taxon>
        <taxon>Arthropoda</taxon>
        <taxon>Hexapoda</taxon>
        <taxon>Insecta</taxon>
        <taxon>Pterygota</taxon>
        <taxon>Neoptera</taxon>
        <taxon>Endopterygota</taxon>
        <taxon>Lepidoptera</taxon>
        <taxon>Glossata</taxon>
        <taxon>Ditrysia</taxon>
        <taxon>Tineoidea</taxon>
        <taxon>Psychidae</taxon>
        <taxon>Oiketicinae</taxon>
        <taxon>Eumeta</taxon>
    </lineage>
</organism>
<evidence type="ECO:0000256" key="1">
    <source>
        <dbReference type="SAM" id="MobiDB-lite"/>
    </source>
</evidence>
<protein>
    <submittedName>
        <fullName evidence="2">Uncharacterized protein</fullName>
    </submittedName>
</protein>
<keyword evidence="3" id="KW-1185">Reference proteome</keyword>